<dbReference type="AlphaFoldDB" id="A0A9W7NG41"/>
<organism evidence="1 2">
    <name type="scientific">Roseomonas genomospecies 6</name>
    <dbReference type="NCBI Taxonomy" id="214106"/>
    <lineage>
        <taxon>Bacteria</taxon>
        <taxon>Pseudomonadati</taxon>
        <taxon>Pseudomonadota</taxon>
        <taxon>Alphaproteobacteria</taxon>
        <taxon>Acetobacterales</taxon>
        <taxon>Roseomonadaceae</taxon>
        <taxon>Roseomonas</taxon>
    </lineage>
</organism>
<proteinExistence type="predicted"/>
<dbReference type="EMBL" id="QOKW01000022">
    <property type="protein sequence ID" value="KAA0677692.1"/>
    <property type="molecule type" value="Genomic_DNA"/>
</dbReference>
<protein>
    <submittedName>
        <fullName evidence="1">Uncharacterized protein</fullName>
    </submittedName>
</protein>
<dbReference type="RefSeq" id="WP_149471160.1">
    <property type="nucleotide sequence ID" value="NZ_QOKW01000022.1"/>
</dbReference>
<dbReference type="Proteomes" id="UP000480854">
    <property type="component" value="Unassembled WGS sequence"/>
</dbReference>
<evidence type="ECO:0000313" key="1">
    <source>
        <dbReference type="EMBL" id="KAA0677692.1"/>
    </source>
</evidence>
<name>A0A9W7NG41_9PROT</name>
<dbReference type="OrthoDB" id="9931156at2"/>
<comment type="caution">
    <text evidence="1">The sequence shown here is derived from an EMBL/GenBank/DDBJ whole genome shotgun (WGS) entry which is preliminary data.</text>
</comment>
<sequence length="192" mass="21933">MSRGRPKGSGYDEDHLVRAMEERISADPGMSLSAAARATLEAHGHQPSSANVRRMLRKMKQDHARQAMDAGNVSDAFRYCYRFTGGQLRPLSDPPDWFRDAWLADDLGFDDHLKRVGCSKVEEYSYGEMLIVWKHNSGTRIVDYTDTEELVSVTLIDDPGEYTLFRAMYIAPLAQIMMSTREHDAWLEDRKK</sequence>
<reference evidence="1 2" key="1">
    <citation type="submission" date="2018-07" db="EMBL/GenBank/DDBJ databases">
        <title>Genome sequence of Azospirillum sp. ATCC 49961.</title>
        <authorList>
            <person name="Sant'Anna F.H."/>
            <person name="Baldani J.I."/>
            <person name="Zilli J.E."/>
            <person name="Reis V.M."/>
            <person name="Hartmann A."/>
            <person name="Cruz L."/>
            <person name="de Souza E.M."/>
            <person name="de Oliveira Pedrosa F."/>
            <person name="Passaglia L.M.P."/>
        </authorList>
    </citation>
    <scope>NUCLEOTIDE SEQUENCE [LARGE SCALE GENOMIC DNA]</scope>
    <source>
        <strain evidence="1 2">ATCC 49961</strain>
    </source>
</reference>
<gene>
    <name evidence="1" type="ORF">DS843_22905</name>
</gene>
<keyword evidence="2" id="KW-1185">Reference proteome</keyword>
<accession>A0A9W7NG41</accession>
<evidence type="ECO:0000313" key="2">
    <source>
        <dbReference type="Proteomes" id="UP000480854"/>
    </source>
</evidence>